<dbReference type="EMBL" id="AEIU01000076">
    <property type="protein sequence ID" value="EFP96166.1"/>
    <property type="molecule type" value="Genomic_DNA"/>
</dbReference>
<reference evidence="3 4" key="1">
    <citation type="journal article" date="2012" name="Int. J. Syst. Evol. Microbiol.">
        <title>Vibrio caribbeanicus sp. nov., isolated from the marine sponge Scleritoderma cyanea.</title>
        <authorList>
            <person name="Hoffmann M."/>
            <person name="Monday S.R."/>
            <person name="Allard M.W."/>
            <person name="Strain E.A."/>
            <person name="Whittaker P."/>
            <person name="Naum M."/>
            <person name="McCarthy P.J."/>
            <person name="Lopez J.V."/>
            <person name="Fischer M."/>
            <person name="Brown E.W."/>
        </authorList>
    </citation>
    <scope>NUCLEOTIDE SEQUENCE [LARGE SCALE GENOMIC DNA]</scope>
    <source>
        <strain evidence="3 4">ATCC BAA-2122</strain>
    </source>
</reference>
<evidence type="ECO:0000256" key="1">
    <source>
        <dbReference type="PROSITE-ProRule" id="PRU00339"/>
    </source>
</evidence>
<dbReference type="InterPro" id="IPR019734">
    <property type="entry name" value="TPR_rpt"/>
</dbReference>
<dbReference type="OrthoDB" id="193829at2"/>
<feature type="repeat" description="TPR" evidence="1">
    <location>
        <begin position="72"/>
        <end position="105"/>
    </location>
</feature>
<dbReference type="eggNOG" id="COG0457">
    <property type="taxonomic scope" value="Bacteria"/>
</dbReference>
<keyword evidence="1" id="KW-0802">TPR repeat</keyword>
<keyword evidence="4" id="KW-1185">Reference proteome</keyword>
<gene>
    <name evidence="3" type="ORF">VIBC2010_03632</name>
</gene>
<dbReference type="SMART" id="SM00028">
    <property type="entry name" value="TPR"/>
    <property type="match status" value="2"/>
</dbReference>
<sequence length="160" mass="18338">MDDNLEVAIQLREQGQFKESRNVLHALIDAKQDIAQAHLHIAWSYDSQGFEREAVEHYELALSGELSLEDRFDALLGLASTLRSLGQYQKALTFFEQAVSEYPSAKQILPFYSMCLYNLGRHKQAITILLNLLIEETDNQAILNYQSAIKIYAQDIDKTW</sequence>
<dbReference type="InterPro" id="IPR011990">
    <property type="entry name" value="TPR-like_helical_dom_sf"/>
</dbReference>
<comment type="caution">
    <text evidence="3">The sequence shown here is derived from an EMBL/GenBank/DDBJ whole genome shotgun (WGS) entry which is preliminary data.</text>
</comment>
<name>E3BL70_9VIBR</name>
<dbReference type="RefSeq" id="WP_009601801.1">
    <property type="nucleotide sequence ID" value="NZ_AEIU01000076.1"/>
</dbReference>
<dbReference type="SUPFAM" id="SSF48452">
    <property type="entry name" value="TPR-like"/>
    <property type="match status" value="1"/>
</dbReference>
<dbReference type="STRING" id="796620.VIBC2010_03632"/>
<dbReference type="InterPro" id="IPR041656">
    <property type="entry name" value="TPR_5"/>
</dbReference>
<dbReference type="PROSITE" id="PS50005">
    <property type="entry name" value="TPR"/>
    <property type="match status" value="1"/>
</dbReference>
<evidence type="ECO:0000313" key="3">
    <source>
        <dbReference type="EMBL" id="EFP96166.1"/>
    </source>
</evidence>
<feature type="domain" description="Tetratrico peptide repeat group 5" evidence="2">
    <location>
        <begin position="37"/>
        <end position="155"/>
    </location>
</feature>
<dbReference type="AlphaFoldDB" id="E3BL70"/>
<protein>
    <recommendedName>
        <fullName evidence="2">Tetratrico peptide repeat group 5 domain-containing protein</fullName>
    </recommendedName>
</protein>
<dbReference type="Pfam" id="PF12688">
    <property type="entry name" value="TPR_5"/>
    <property type="match status" value="1"/>
</dbReference>
<accession>E3BL70</accession>
<dbReference type="Gene3D" id="1.25.40.10">
    <property type="entry name" value="Tetratricopeptide repeat domain"/>
    <property type="match status" value="1"/>
</dbReference>
<organism evidence="3 4">
    <name type="scientific">Vibrio caribbeanicus ATCC BAA-2122</name>
    <dbReference type="NCBI Taxonomy" id="796620"/>
    <lineage>
        <taxon>Bacteria</taxon>
        <taxon>Pseudomonadati</taxon>
        <taxon>Pseudomonadota</taxon>
        <taxon>Gammaproteobacteria</taxon>
        <taxon>Vibrionales</taxon>
        <taxon>Vibrionaceae</taxon>
        <taxon>Vibrio</taxon>
    </lineage>
</organism>
<proteinExistence type="predicted"/>
<dbReference type="Proteomes" id="UP000002943">
    <property type="component" value="Unassembled WGS sequence"/>
</dbReference>
<evidence type="ECO:0000313" key="4">
    <source>
        <dbReference type="Proteomes" id="UP000002943"/>
    </source>
</evidence>
<evidence type="ECO:0000259" key="2">
    <source>
        <dbReference type="Pfam" id="PF12688"/>
    </source>
</evidence>